<dbReference type="InterPro" id="IPR046886">
    <property type="entry name" value="RsmE_MTase_dom"/>
</dbReference>
<gene>
    <name evidence="12" type="ORF">OSTLU_45316</name>
</gene>
<reference evidence="12 13" key="1">
    <citation type="journal article" date="2007" name="Proc. Natl. Acad. Sci. U.S.A.">
        <title>The tiny eukaryote Ostreococcus provides genomic insights into the paradox of plankton speciation.</title>
        <authorList>
            <person name="Palenik B."/>
            <person name="Grimwood J."/>
            <person name="Aerts A."/>
            <person name="Rouze P."/>
            <person name="Salamov A."/>
            <person name="Putnam N."/>
            <person name="Dupont C."/>
            <person name="Jorgensen R."/>
            <person name="Derelle E."/>
            <person name="Rombauts S."/>
            <person name="Zhou K."/>
            <person name="Otillar R."/>
            <person name="Merchant S.S."/>
            <person name="Podell S."/>
            <person name="Gaasterland T."/>
            <person name="Napoli C."/>
            <person name="Gendler K."/>
            <person name="Manuell A."/>
            <person name="Tai V."/>
            <person name="Vallon O."/>
            <person name="Piganeau G."/>
            <person name="Jancek S."/>
            <person name="Heijde M."/>
            <person name="Jabbari K."/>
            <person name="Bowler C."/>
            <person name="Lohr M."/>
            <person name="Robbens S."/>
            <person name="Werner G."/>
            <person name="Dubchak I."/>
            <person name="Pazour G.J."/>
            <person name="Ren Q."/>
            <person name="Paulsen I."/>
            <person name="Delwiche C."/>
            <person name="Schmutz J."/>
            <person name="Rokhsar D."/>
            <person name="Van de Peer Y."/>
            <person name="Moreau H."/>
            <person name="Grigoriev I.V."/>
        </authorList>
    </citation>
    <scope>NUCLEOTIDE SEQUENCE [LARGE SCALE GENOMIC DNA]</scope>
    <source>
        <strain evidence="12 13">CCE9901</strain>
    </source>
</reference>
<dbReference type="AlphaFoldDB" id="A4RUK6"/>
<keyword evidence="7" id="KW-0808">Transferase</keyword>
<dbReference type="NCBIfam" id="TIGR00046">
    <property type="entry name" value="RsmE family RNA methyltransferase"/>
    <property type="match status" value="1"/>
</dbReference>
<organism evidence="12 13">
    <name type="scientific">Ostreococcus lucimarinus (strain CCE9901)</name>
    <dbReference type="NCBI Taxonomy" id="436017"/>
    <lineage>
        <taxon>Eukaryota</taxon>
        <taxon>Viridiplantae</taxon>
        <taxon>Chlorophyta</taxon>
        <taxon>Mamiellophyceae</taxon>
        <taxon>Mamiellales</taxon>
        <taxon>Bathycoccaceae</taxon>
        <taxon>Ostreococcus</taxon>
    </lineage>
</organism>
<feature type="domain" description="Ribosomal RNA small subunit methyltransferase E methyltransferase" evidence="11">
    <location>
        <begin position="103"/>
        <end position="258"/>
    </location>
</feature>
<keyword evidence="8" id="KW-0949">S-adenosyl-L-methionine</keyword>
<evidence type="ECO:0000256" key="3">
    <source>
        <dbReference type="ARBA" id="ARBA00012328"/>
    </source>
</evidence>
<dbReference type="SUPFAM" id="SSF75217">
    <property type="entry name" value="alpha/beta knot"/>
    <property type="match status" value="1"/>
</dbReference>
<dbReference type="HOGENOM" id="CLU_067442_1_0_1"/>
<dbReference type="PANTHER" id="PTHR30027">
    <property type="entry name" value="RIBOSOMAL RNA SMALL SUBUNIT METHYLTRANSFERASE E"/>
    <property type="match status" value="1"/>
</dbReference>
<dbReference type="EMBL" id="CP000583">
    <property type="protein sequence ID" value="ABO94981.1"/>
    <property type="molecule type" value="Genomic_DNA"/>
</dbReference>
<evidence type="ECO:0000256" key="2">
    <source>
        <dbReference type="ARBA" id="ARBA00005528"/>
    </source>
</evidence>
<evidence type="ECO:0000256" key="8">
    <source>
        <dbReference type="ARBA" id="ARBA00022691"/>
    </source>
</evidence>
<dbReference type="STRING" id="436017.A4RUK6"/>
<comment type="similarity">
    <text evidence="2">Belongs to the RNA methyltransferase RsmE family.</text>
</comment>
<evidence type="ECO:0000256" key="5">
    <source>
        <dbReference type="ARBA" id="ARBA00022552"/>
    </source>
</evidence>
<proteinExistence type="inferred from homology"/>
<keyword evidence="4" id="KW-0963">Cytoplasm</keyword>
<dbReference type="RefSeq" id="XP_001416688.1">
    <property type="nucleotide sequence ID" value="XM_001416651.1"/>
</dbReference>
<dbReference type="InterPro" id="IPR006700">
    <property type="entry name" value="RsmE"/>
</dbReference>
<dbReference type="CDD" id="cd18084">
    <property type="entry name" value="RsmE-like"/>
    <property type="match status" value="1"/>
</dbReference>
<keyword evidence="5" id="KW-0698">rRNA processing</keyword>
<evidence type="ECO:0000256" key="10">
    <source>
        <dbReference type="ARBA" id="ARBA00047944"/>
    </source>
</evidence>
<dbReference type="GO" id="GO:0070042">
    <property type="term" value="F:rRNA (uridine-N3-)-methyltransferase activity"/>
    <property type="evidence" value="ECO:0007669"/>
    <property type="project" value="TreeGrafter"/>
</dbReference>
<dbReference type="PIRSF" id="PIRSF015601">
    <property type="entry name" value="MTase_slr0722"/>
    <property type="match status" value="1"/>
</dbReference>
<evidence type="ECO:0000256" key="6">
    <source>
        <dbReference type="ARBA" id="ARBA00022603"/>
    </source>
</evidence>
<dbReference type="OrthoDB" id="2021042at2759"/>
<sequence length="260" mass="28558">MFARANDALTRAPPARKRVERCVTMRNRILFERAEIDARTRTVTLRADDARATHAREVLRSDVGDHVRAGTIDVGACEATIATMDDDEIVLKLGDDARGRGRPEIDLLLATPRPKVLRRLWAPLASLGLGRVVLANAQKVERYYFDSKALDAETIRGEILRGLEQAGDFLVPQVGVAMRLPPVVDRLKGALGNSSVTNGFEWLLDGPRELALEGVDARRSRVLIAVGPEGGWTDYELDLFEGAGFKRVGLGTRTFTTDVA</sequence>
<keyword evidence="13" id="KW-1185">Reference proteome</keyword>
<protein>
    <recommendedName>
        <fullName evidence="3">16S rRNA (uracil(1498)-N(3))-methyltransferase</fullName>
        <ecNumber evidence="3">2.1.1.193</ecNumber>
    </recommendedName>
</protein>
<dbReference type="GO" id="GO:0005737">
    <property type="term" value="C:cytoplasm"/>
    <property type="evidence" value="ECO:0007669"/>
    <property type="project" value="UniProtKB-SubCell"/>
</dbReference>
<dbReference type="Gene3D" id="3.40.1280.10">
    <property type="match status" value="1"/>
</dbReference>
<dbReference type="InterPro" id="IPR029026">
    <property type="entry name" value="tRNA_m1G_MTases_N"/>
</dbReference>
<dbReference type="GeneID" id="5000704"/>
<dbReference type="PANTHER" id="PTHR30027:SF3">
    <property type="entry name" value="16S RRNA (URACIL(1498)-N(3))-METHYLTRANSFERASE"/>
    <property type="match status" value="1"/>
</dbReference>
<evidence type="ECO:0000313" key="12">
    <source>
        <dbReference type="EMBL" id="ABO94981.1"/>
    </source>
</evidence>
<dbReference type="Pfam" id="PF04452">
    <property type="entry name" value="Methyltrans_RNA"/>
    <property type="match status" value="1"/>
</dbReference>
<evidence type="ECO:0000256" key="7">
    <source>
        <dbReference type="ARBA" id="ARBA00022679"/>
    </source>
</evidence>
<comment type="function">
    <text evidence="9">Specifically methylates the N3 position of the uracil ring of uridine 1498 (m3U1498) in 16S rRNA. Acts on the fully assembled 30S ribosomal subunit.</text>
</comment>
<evidence type="ECO:0000256" key="4">
    <source>
        <dbReference type="ARBA" id="ARBA00022490"/>
    </source>
</evidence>
<dbReference type="KEGG" id="olu:OSTLU_45316"/>
<keyword evidence="6" id="KW-0489">Methyltransferase</keyword>
<comment type="catalytic activity">
    <reaction evidence="10">
        <text>uridine(1498) in 16S rRNA + S-adenosyl-L-methionine = N(3)-methyluridine(1498) in 16S rRNA + S-adenosyl-L-homocysteine + H(+)</text>
        <dbReference type="Rhea" id="RHEA:42920"/>
        <dbReference type="Rhea" id="RHEA-COMP:10283"/>
        <dbReference type="Rhea" id="RHEA-COMP:10284"/>
        <dbReference type="ChEBI" id="CHEBI:15378"/>
        <dbReference type="ChEBI" id="CHEBI:57856"/>
        <dbReference type="ChEBI" id="CHEBI:59789"/>
        <dbReference type="ChEBI" id="CHEBI:65315"/>
        <dbReference type="ChEBI" id="CHEBI:74502"/>
        <dbReference type="EC" id="2.1.1.193"/>
    </reaction>
</comment>
<dbReference type="Proteomes" id="UP000001568">
    <property type="component" value="Chromosome 3"/>
</dbReference>
<name>A4RUK6_OSTLU</name>
<feature type="non-terminal residue" evidence="12">
    <location>
        <position position="260"/>
    </location>
</feature>
<evidence type="ECO:0000313" key="13">
    <source>
        <dbReference type="Proteomes" id="UP000001568"/>
    </source>
</evidence>
<evidence type="ECO:0000259" key="11">
    <source>
        <dbReference type="Pfam" id="PF04452"/>
    </source>
</evidence>
<dbReference type="Gramene" id="ABO94981">
    <property type="protein sequence ID" value="ABO94981"/>
    <property type="gene ID" value="OSTLU_45316"/>
</dbReference>
<evidence type="ECO:0000256" key="9">
    <source>
        <dbReference type="ARBA" id="ARBA00025699"/>
    </source>
</evidence>
<accession>A4RUK6</accession>
<dbReference type="GO" id="GO:0070475">
    <property type="term" value="P:rRNA base methylation"/>
    <property type="evidence" value="ECO:0007669"/>
    <property type="project" value="TreeGrafter"/>
</dbReference>
<dbReference type="InterPro" id="IPR029028">
    <property type="entry name" value="Alpha/beta_knot_MTases"/>
</dbReference>
<dbReference type="EC" id="2.1.1.193" evidence="3"/>
<comment type="subcellular location">
    <subcellularLocation>
        <location evidence="1">Cytoplasm</location>
    </subcellularLocation>
</comment>
<dbReference type="eggNOG" id="ENOG502S21E">
    <property type="taxonomic scope" value="Eukaryota"/>
</dbReference>
<evidence type="ECO:0000256" key="1">
    <source>
        <dbReference type="ARBA" id="ARBA00004496"/>
    </source>
</evidence>